<keyword evidence="1" id="KW-0732">Signal</keyword>
<keyword evidence="3" id="KW-1185">Reference proteome</keyword>
<evidence type="ECO:0000313" key="3">
    <source>
        <dbReference type="Proteomes" id="UP001597319"/>
    </source>
</evidence>
<evidence type="ECO:0008006" key="4">
    <source>
        <dbReference type="Google" id="ProtNLM"/>
    </source>
</evidence>
<dbReference type="RefSeq" id="WP_378294532.1">
    <property type="nucleotide sequence ID" value="NZ_JBHULE010000022.1"/>
</dbReference>
<feature type="chain" id="PRO_5045104638" description="DUF3887 domain-containing protein" evidence="1">
    <location>
        <begin position="20"/>
        <end position="119"/>
    </location>
</feature>
<dbReference type="Proteomes" id="UP001597319">
    <property type="component" value="Unassembled WGS sequence"/>
</dbReference>
<organism evidence="2 3">
    <name type="scientific">Aquimarina rubra</name>
    <dbReference type="NCBI Taxonomy" id="1920033"/>
    <lineage>
        <taxon>Bacteria</taxon>
        <taxon>Pseudomonadati</taxon>
        <taxon>Bacteroidota</taxon>
        <taxon>Flavobacteriia</taxon>
        <taxon>Flavobacteriales</taxon>
        <taxon>Flavobacteriaceae</taxon>
        <taxon>Aquimarina</taxon>
    </lineage>
</organism>
<accession>A0ABW5LKL4</accession>
<proteinExistence type="predicted"/>
<protein>
    <recommendedName>
        <fullName evidence="4">DUF3887 domain-containing protein</fullName>
    </recommendedName>
</protein>
<evidence type="ECO:0000313" key="2">
    <source>
        <dbReference type="EMBL" id="MFD2564671.1"/>
    </source>
</evidence>
<dbReference type="EMBL" id="JBHULE010000022">
    <property type="protein sequence ID" value="MFD2564671.1"/>
    <property type="molecule type" value="Genomic_DNA"/>
</dbReference>
<feature type="signal peptide" evidence="1">
    <location>
        <begin position="1"/>
        <end position="19"/>
    </location>
</feature>
<name>A0ABW5LKL4_9FLAO</name>
<sequence length="119" mass="13634">MKKITYLLILSICFSFSFTQTEDSYQMTVTKISDAYNAKDANQLFELFSSDLQSSFTLDKVQSFITDNQTKKGKMGESSFLMDDEGSKRYLVEFENSSTILVLKLSPDNKITQLSLEEY</sequence>
<gene>
    <name evidence="2" type="ORF">ACFSR1_18480</name>
</gene>
<comment type="caution">
    <text evidence="2">The sequence shown here is derived from an EMBL/GenBank/DDBJ whole genome shotgun (WGS) entry which is preliminary data.</text>
</comment>
<reference evidence="3" key="1">
    <citation type="journal article" date="2019" name="Int. J. Syst. Evol. Microbiol.">
        <title>The Global Catalogue of Microorganisms (GCM) 10K type strain sequencing project: providing services to taxonomists for standard genome sequencing and annotation.</title>
        <authorList>
            <consortium name="The Broad Institute Genomics Platform"/>
            <consortium name="The Broad Institute Genome Sequencing Center for Infectious Disease"/>
            <person name="Wu L."/>
            <person name="Ma J."/>
        </authorList>
    </citation>
    <scope>NUCLEOTIDE SEQUENCE [LARGE SCALE GENOMIC DNA]</scope>
    <source>
        <strain evidence="3">KCTC 52274</strain>
    </source>
</reference>
<evidence type="ECO:0000256" key="1">
    <source>
        <dbReference type="SAM" id="SignalP"/>
    </source>
</evidence>